<evidence type="ECO:0000313" key="2">
    <source>
        <dbReference type="Proteomes" id="UP001642484"/>
    </source>
</evidence>
<dbReference type="Gene3D" id="3.10.110.10">
    <property type="entry name" value="Ubiquitin Conjugating Enzyme"/>
    <property type="match status" value="1"/>
</dbReference>
<dbReference type="SUPFAM" id="SSF54495">
    <property type="entry name" value="UBC-like"/>
    <property type="match status" value="1"/>
</dbReference>
<dbReference type="PANTHER" id="PTHR15955:SF8">
    <property type="entry name" value="RWD DOMAIN-CONTAINING PROTEIN 2B-RELATED"/>
    <property type="match status" value="1"/>
</dbReference>
<dbReference type="Pfam" id="PF06544">
    <property type="entry name" value="Prp3_C"/>
    <property type="match status" value="1"/>
</dbReference>
<proteinExistence type="predicted"/>
<gene>
    <name evidence="1" type="ORF">CCMP2556_LOCUS3954</name>
</gene>
<keyword evidence="2" id="KW-1185">Reference proteome</keyword>
<dbReference type="InterPro" id="IPR006575">
    <property type="entry name" value="RWD_dom"/>
</dbReference>
<evidence type="ECO:0000313" key="1">
    <source>
        <dbReference type="EMBL" id="CAK8995224.1"/>
    </source>
</evidence>
<comment type="caution">
    <text evidence="1">The sequence shown here is derived from an EMBL/GenBank/DDBJ whole genome shotgun (WGS) entry which is preliminary data.</text>
</comment>
<dbReference type="Pfam" id="PF05773">
    <property type="entry name" value="RWD"/>
    <property type="match status" value="1"/>
</dbReference>
<dbReference type="InterPro" id="IPR010541">
    <property type="entry name" value="Prp3_C"/>
</dbReference>
<dbReference type="EMBL" id="CAXAMN010001570">
    <property type="protein sequence ID" value="CAK8995224.1"/>
    <property type="molecule type" value="Genomic_DNA"/>
</dbReference>
<dbReference type="InterPro" id="IPR017359">
    <property type="entry name" value="Phi-like"/>
</dbReference>
<dbReference type="Proteomes" id="UP001642484">
    <property type="component" value="Unassembled WGS sequence"/>
</dbReference>
<dbReference type="InterPro" id="IPR059181">
    <property type="entry name" value="RWDD2A-B_C"/>
</dbReference>
<dbReference type="PROSITE" id="PS50908">
    <property type="entry name" value="RWD"/>
    <property type="match status" value="1"/>
</dbReference>
<dbReference type="PANTHER" id="PTHR15955">
    <property type="entry name" value="RWD DOMAIN CONTAINING PROTEIN 2"/>
    <property type="match status" value="1"/>
</dbReference>
<dbReference type="InterPro" id="IPR016135">
    <property type="entry name" value="UBQ-conjugating_enzyme/RWD"/>
</dbReference>
<reference evidence="1 2" key="1">
    <citation type="submission" date="2024-02" db="EMBL/GenBank/DDBJ databases">
        <authorList>
            <person name="Chen Y."/>
            <person name="Shah S."/>
            <person name="Dougan E. K."/>
            <person name="Thang M."/>
            <person name="Chan C."/>
        </authorList>
    </citation>
    <scope>NUCLEOTIDE SEQUENCE [LARGE SCALE GENOMIC DNA]</scope>
</reference>
<organism evidence="1 2">
    <name type="scientific">Durusdinium trenchii</name>
    <dbReference type="NCBI Taxonomy" id="1381693"/>
    <lineage>
        <taxon>Eukaryota</taxon>
        <taxon>Sar</taxon>
        <taxon>Alveolata</taxon>
        <taxon>Dinophyceae</taxon>
        <taxon>Suessiales</taxon>
        <taxon>Symbiodiniaceae</taxon>
        <taxon>Durusdinium</taxon>
    </lineage>
</organism>
<dbReference type="CDD" id="cd24163">
    <property type="entry name" value="RWDD2_C"/>
    <property type="match status" value="1"/>
</dbReference>
<protein>
    <submittedName>
        <fullName evidence="1">Uncharacterized protein</fullName>
    </submittedName>
</protein>
<name>A0ABP0I196_9DINO</name>
<accession>A0ABP0I196</accession>
<sequence length="312" mass="34342">MDDTWLSRQLLEMESLSAIYCEEGDLRVDEEALEALGAAAKDVEASLSRLPALSLSVRVFTDDAVAAGSVRLAAVLPHGYPTTAAPMVWLEPEVEASTSSRFLQVADDDHLGQRLQEAALHWGQKGEECLLPLIQTAEELIRTWADDLAVAMAVQEELEEQEEVPTLAPPCTRVLRARGALGRRAMFSHHIIAPGKRQVIKDWAAQLQLGGMAKVGWPGVIIVEGEEPNVVAYVEALSRLRWKHFVVRAEQMIELDGMPLDSLRVLPVPLEEFPPDGMSEFSARCRHLGVEELFLAALKIGDKAASKKGKKR</sequence>